<accession>A0A814IV24</accession>
<dbReference type="SUPFAM" id="SSF52540">
    <property type="entry name" value="P-loop containing nucleoside triphosphate hydrolases"/>
    <property type="match status" value="1"/>
</dbReference>
<dbReference type="AlphaFoldDB" id="A0A814IV24"/>
<dbReference type="Proteomes" id="UP000663870">
    <property type="component" value="Unassembled WGS sequence"/>
</dbReference>
<dbReference type="GO" id="GO:0016020">
    <property type="term" value="C:membrane"/>
    <property type="evidence" value="ECO:0007669"/>
    <property type="project" value="InterPro"/>
</dbReference>
<evidence type="ECO:0000259" key="6">
    <source>
        <dbReference type="PROSITE" id="PS51716"/>
    </source>
</evidence>
<feature type="domain" description="IRG-type G" evidence="6">
    <location>
        <begin position="82"/>
        <end position="278"/>
    </location>
</feature>
<evidence type="ECO:0000256" key="5">
    <source>
        <dbReference type="SAM" id="Phobius"/>
    </source>
</evidence>
<dbReference type="GO" id="GO:0003924">
    <property type="term" value="F:GTPase activity"/>
    <property type="evidence" value="ECO:0007669"/>
    <property type="project" value="TreeGrafter"/>
</dbReference>
<reference evidence="7" key="1">
    <citation type="submission" date="2021-02" db="EMBL/GenBank/DDBJ databases">
        <authorList>
            <person name="Nowell W R."/>
        </authorList>
    </citation>
    <scope>NUCLEOTIDE SEQUENCE</scope>
</reference>
<name>A0A814IV24_9BILA</name>
<evidence type="ECO:0000313" key="9">
    <source>
        <dbReference type="Proteomes" id="UP000663854"/>
    </source>
</evidence>
<evidence type="ECO:0000256" key="4">
    <source>
        <dbReference type="ARBA" id="ARBA00023134"/>
    </source>
</evidence>
<sequence length="323" mass="36753">MAVEIYIIGGIGFAAACWGLNKYFEERKQRMALNPSARKPVSGLDDVVIIERPVPHQFWSQYLNTEQKIQRIRAQLRLDTENTVNIAVCGNSGTGKSTFINCIRGVSDVKMTNDFVHNEDGSAPVGITETTRKSMAYRWWIQNRERYVTLWDLPAAGTISNPDVNYFEEIGLYAFDCILLLRAGRFTQFDLTICQQALKYKIPIVLVINKGDQDVSSNKKINIRQLGRQLTKDEYEEVISQTKATLKENALAELKSIRNGDGSKLHELPMFVIAAQSYRDQLNHKWDPQDSPALETENLLEHCLIVIVDHLMKSDNYHQTATN</sequence>
<keyword evidence="2" id="KW-0547">Nucleotide-binding</keyword>
<evidence type="ECO:0000313" key="7">
    <source>
        <dbReference type="EMBL" id="CAF1030864.1"/>
    </source>
</evidence>
<evidence type="ECO:0000256" key="1">
    <source>
        <dbReference type="ARBA" id="ARBA00005429"/>
    </source>
</evidence>
<keyword evidence="3" id="KW-0378">Hydrolase</keyword>
<dbReference type="InterPro" id="IPR051515">
    <property type="entry name" value="IRG"/>
</dbReference>
<keyword evidence="4" id="KW-0342">GTP-binding</keyword>
<protein>
    <recommendedName>
        <fullName evidence="6">IRG-type G domain-containing protein</fullName>
    </recommendedName>
</protein>
<keyword evidence="10" id="KW-1185">Reference proteome</keyword>
<keyword evidence="5" id="KW-0812">Transmembrane</keyword>
<comment type="caution">
    <text evidence="7">The sequence shown here is derived from an EMBL/GenBank/DDBJ whole genome shotgun (WGS) entry which is preliminary data.</text>
</comment>
<evidence type="ECO:0000313" key="8">
    <source>
        <dbReference type="EMBL" id="CAF1258654.1"/>
    </source>
</evidence>
<keyword evidence="5" id="KW-0472">Membrane</keyword>
<dbReference type="Gene3D" id="3.40.50.300">
    <property type="entry name" value="P-loop containing nucleotide triphosphate hydrolases"/>
    <property type="match status" value="1"/>
</dbReference>
<evidence type="ECO:0000256" key="3">
    <source>
        <dbReference type="ARBA" id="ARBA00022801"/>
    </source>
</evidence>
<dbReference type="InterPro" id="IPR027417">
    <property type="entry name" value="P-loop_NTPase"/>
</dbReference>
<feature type="transmembrane region" description="Helical" evidence="5">
    <location>
        <begin position="6"/>
        <end position="24"/>
    </location>
</feature>
<gene>
    <name evidence="8" type="ORF">JXQ802_LOCUS27362</name>
    <name evidence="7" type="ORF">PYM288_LOCUS16127</name>
</gene>
<dbReference type="PROSITE" id="PS51716">
    <property type="entry name" value="G_IRG"/>
    <property type="match status" value="1"/>
</dbReference>
<proteinExistence type="inferred from homology"/>
<dbReference type="EMBL" id="CAJNOH010000406">
    <property type="protein sequence ID" value="CAF1030864.1"/>
    <property type="molecule type" value="Genomic_DNA"/>
</dbReference>
<comment type="similarity">
    <text evidence="1">Belongs to the TRAFAC class dynamin-like GTPase superfamily. IRG family.</text>
</comment>
<dbReference type="Proteomes" id="UP000663854">
    <property type="component" value="Unassembled WGS sequence"/>
</dbReference>
<dbReference type="EMBL" id="CAJNOL010000989">
    <property type="protein sequence ID" value="CAF1258654.1"/>
    <property type="molecule type" value="Genomic_DNA"/>
</dbReference>
<organism evidence="7 9">
    <name type="scientific">Rotaria sordida</name>
    <dbReference type="NCBI Taxonomy" id="392033"/>
    <lineage>
        <taxon>Eukaryota</taxon>
        <taxon>Metazoa</taxon>
        <taxon>Spiralia</taxon>
        <taxon>Gnathifera</taxon>
        <taxon>Rotifera</taxon>
        <taxon>Eurotatoria</taxon>
        <taxon>Bdelloidea</taxon>
        <taxon>Philodinida</taxon>
        <taxon>Philodinidae</taxon>
        <taxon>Rotaria</taxon>
    </lineage>
</organism>
<dbReference type="Pfam" id="PF05049">
    <property type="entry name" value="IIGP"/>
    <property type="match status" value="1"/>
</dbReference>
<dbReference type="GO" id="GO:0005525">
    <property type="term" value="F:GTP binding"/>
    <property type="evidence" value="ECO:0007669"/>
    <property type="project" value="UniProtKB-KW"/>
</dbReference>
<dbReference type="PANTHER" id="PTHR32341">
    <property type="entry name" value="INTERFERON-INDUCIBLE GTPASE"/>
    <property type="match status" value="1"/>
</dbReference>
<keyword evidence="5" id="KW-1133">Transmembrane helix</keyword>
<dbReference type="PANTHER" id="PTHR32341:SF17">
    <property type="entry name" value="IRG-TYPE G DOMAIN-CONTAINING PROTEIN"/>
    <property type="match status" value="1"/>
</dbReference>
<evidence type="ECO:0000256" key="2">
    <source>
        <dbReference type="ARBA" id="ARBA00022741"/>
    </source>
</evidence>
<dbReference type="InterPro" id="IPR007743">
    <property type="entry name" value="Immunity-related_GTPase-like"/>
</dbReference>
<evidence type="ECO:0000313" key="10">
    <source>
        <dbReference type="Proteomes" id="UP000663870"/>
    </source>
</evidence>
<dbReference type="InterPro" id="IPR030385">
    <property type="entry name" value="G_IRG_dom"/>
</dbReference>